<gene>
    <name evidence="1" type="ORF">PPACK8108_LOCUS4151</name>
</gene>
<proteinExistence type="predicted"/>
<comment type="caution">
    <text evidence="1">The sequence shown here is derived from an EMBL/GenBank/DDBJ whole genome shotgun (WGS) entry which is preliminary data.</text>
</comment>
<reference evidence="1" key="1">
    <citation type="submission" date="2022-06" db="EMBL/GenBank/DDBJ databases">
        <authorList>
            <consortium name="SYNGENTA / RWTH Aachen University"/>
        </authorList>
    </citation>
    <scope>NUCLEOTIDE SEQUENCE</scope>
</reference>
<dbReference type="Proteomes" id="UP001153365">
    <property type="component" value="Unassembled WGS sequence"/>
</dbReference>
<organism evidence="1 2">
    <name type="scientific">Phakopsora pachyrhizi</name>
    <name type="common">Asian soybean rust disease fungus</name>
    <dbReference type="NCBI Taxonomy" id="170000"/>
    <lineage>
        <taxon>Eukaryota</taxon>
        <taxon>Fungi</taxon>
        <taxon>Dikarya</taxon>
        <taxon>Basidiomycota</taxon>
        <taxon>Pucciniomycotina</taxon>
        <taxon>Pucciniomycetes</taxon>
        <taxon>Pucciniales</taxon>
        <taxon>Phakopsoraceae</taxon>
        <taxon>Phakopsora</taxon>
    </lineage>
</organism>
<protein>
    <submittedName>
        <fullName evidence="1">Uncharacterized protein</fullName>
    </submittedName>
</protein>
<evidence type="ECO:0000313" key="1">
    <source>
        <dbReference type="EMBL" id="CAH7669526.1"/>
    </source>
</evidence>
<evidence type="ECO:0000313" key="2">
    <source>
        <dbReference type="Proteomes" id="UP001153365"/>
    </source>
</evidence>
<dbReference type="AlphaFoldDB" id="A0AAV0AP28"/>
<keyword evidence="2" id="KW-1185">Reference proteome</keyword>
<sequence>MMPETNCNGKCPIQLEPFKNFNPSNNHTQLQHQQQLVDNYQDCNPIYPVIKHSSKSHCVGYITNSPLQVAFKNLAPSNGSINCLQQSVKEPLLGLVFSPPNQSNQYQKDQNLQPLLDLLNPNGTNPSPTQRRTTRTPLIQNAFPVPSNNHQVEERSDSQGLQATVIDWISRDIKTLCPSTYSGASGAPGTRLSILGWTCKLLKVYFSEIPEAASLSSSPNLLRLIDAMGLILDLLQDSACNRFSIKNSALVITRRLVRCDSSSPQNATLLGLTIDVSLRLRVGREIDKGTPEGVGVGYVADHKTLFEDEDLDVLAKVVEEISLPLKPGKTSGSEHRAALITKIGTRKCKLAGNAAINLHGLVHLEKLISGFQLTLLKSSILSETKDYVTEAAALLLG</sequence>
<accession>A0AAV0AP28</accession>
<name>A0AAV0AP28_PHAPC</name>
<dbReference type="EMBL" id="CALTRL010000744">
    <property type="protein sequence ID" value="CAH7669526.1"/>
    <property type="molecule type" value="Genomic_DNA"/>
</dbReference>